<keyword evidence="8" id="KW-0378">Hydrolase</keyword>
<dbReference type="GO" id="GO:0006508">
    <property type="term" value="P:proteolysis"/>
    <property type="evidence" value="ECO:0007669"/>
    <property type="project" value="UniProtKB-KW"/>
</dbReference>
<gene>
    <name evidence="15" type="ORF">COT97_05405</name>
</gene>
<evidence type="ECO:0000256" key="5">
    <source>
        <dbReference type="ARBA" id="ARBA00022670"/>
    </source>
</evidence>
<evidence type="ECO:0000259" key="14">
    <source>
        <dbReference type="Pfam" id="PF02163"/>
    </source>
</evidence>
<feature type="transmembrane region" description="Helical" evidence="13">
    <location>
        <begin position="130"/>
        <end position="149"/>
    </location>
</feature>
<dbReference type="InterPro" id="IPR052348">
    <property type="entry name" value="Metallopeptidase_M50B"/>
</dbReference>
<evidence type="ECO:0000256" key="13">
    <source>
        <dbReference type="SAM" id="Phobius"/>
    </source>
</evidence>
<evidence type="ECO:0000313" key="16">
    <source>
        <dbReference type="Proteomes" id="UP000229901"/>
    </source>
</evidence>
<keyword evidence="9" id="KW-0862">Zinc</keyword>
<dbReference type="InterPro" id="IPR044537">
    <property type="entry name" value="Rip2-like"/>
</dbReference>
<comment type="subcellular location">
    <subcellularLocation>
        <location evidence="2">Cell membrane</location>
        <topology evidence="2">Multi-pass membrane protein</topology>
    </subcellularLocation>
</comment>
<comment type="caution">
    <text evidence="15">The sequence shown here is derived from an EMBL/GenBank/DDBJ whole genome shotgun (WGS) entry which is preliminary data.</text>
</comment>
<dbReference type="GO" id="GO:0005886">
    <property type="term" value="C:plasma membrane"/>
    <property type="evidence" value="ECO:0007669"/>
    <property type="project" value="UniProtKB-SubCell"/>
</dbReference>
<keyword evidence="11" id="KW-0482">Metalloprotease</keyword>
<dbReference type="Pfam" id="PF02163">
    <property type="entry name" value="Peptidase_M50"/>
    <property type="match status" value="1"/>
</dbReference>
<evidence type="ECO:0000256" key="7">
    <source>
        <dbReference type="ARBA" id="ARBA00022723"/>
    </source>
</evidence>
<evidence type="ECO:0000256" key="4">
    <source>
        <dbReference type="ARBA" id="ARBA00022475"/>
    </source>
</evidence>
<proteinExistence type="inferred from homology"/>
<dbReference type="PANTHER" id="PTHR35864">
    <property type="entry name" value="ZINC METALLOPROTEASE MJ0611-RELATED"/>
    <property type="match status" value="1"/>
</dbReference>
<reference evidence="16" key="1">
    <citation type="submission" date="2017-09" db="EMBL/GenBank/DDBJ databases">
        <title>Depth-based differentiation of microbial function through sediment-hosted aquifers and enrichment of novel symbionts in the deep terrestrial subsurface.</title>
        <authorList>
            <person name="Probst A.J."/>
            <person name="Ladd B."/>
            <person name="Jarett J.K."/>
            <person name="Geller-Mcgrath D.E."/>
            <person name="Sieber C.M.K."/>
            <person name="Emerson J.B."/>
            <person name="Anantharaman K."/>
            <person name="Thomas B.C."/>
            <person name="Malmstrom R."/>
            <person name="Stieglmeier M."/>
            <person name="Klingl A."/>
            <person name="Woyke T."/>
            <person name="Ryan C.M."/>
            <person name="Banfield J.F."/>
        </authorList>
    </citation>
    <scope>NUCLEOTIDE SEQUENCE [LARGE SCALE GENOMIC DNA]</scope>
</reference>
<feature type="transmembrane region" description="Helical" evidence="13">
    <location>
        <begin position="92"/>
        <end position="118"/>
    </location>
</feature>
<evidence type="ECO:0000256" key="12">
    <source>
        <dbReference type="ARBA" id="ARBA00023136"/>
    </source>
</evidence>
<comment type="cofactor">
    <cofactor evidence="1">
        <name>Zn(2+)</name>
        <dbReference type="ChEBI" id="CHEBI:29105"/>
    </cofactor>
</comment>
<keyword evidence="7" id="KW-0479">Metal-binding</keyword>
<feature type="domain" description="Peptidase M50" evidence="14">
    <location>
        <begin position="127"/>
        <end position="165"/>
    </location>
</feature>
<dbReference type="InterPro" id="IPR008915">
    <property type="entry name" value="Peptidase_M50"/>
</dbReference>
<dbReference type="CDD" id="cd06158">
    <property type="entry name" value="S2P-M50_like_1"/>
    <property type="match status" value="1"/>
</dbReference>
<organism evidence="15 16">
    <name type="scientific">Candidatus Falkowbacteria bacterium CG10_big_fil_rev_8_21_14_0_10_39_11</name>
    <dbReference type="NCBI Taxonomy" id="1974565"/>
    <lineage>
        <taxon>Bacteria</taxon>
        <taxon>Candidatus Falkowiibacteriota</taxon>
    </lineage>
</organism>
<dbReference type="EMBL" id="PFAP01000045">
    <property type="protein sequence ID" value="PIR93680.1"/>
    <property type="molecule type" value="Genomic_DNA"/>
</dbReference>
<dbReference type="GO" id="GO:0046872">
    <property type="term" value="F:metal ion binding"/>
    <property type="evidence" value="ECO:0007669"/>
    <property type="project" value="UniProtKB-KW"/>
</dbReference>
<evidence type="ECO:0000256" key="8">
    <source>
        <dbReference type="ARBA" id="ARBA00022801"/>
    </source>
</evidence>
<accession>A0A2H0V5R8</accession>
<sequence>MILNTLFTDPMIFVAWVVAIILALTFHEFSHALASAMMGDQTAKSLGRLTLNPLSHVSGLGFIMLLFVGFGWGKPVPFNPYNLKYHKWGPALVALAGPISNLLLAFVSGLALHYIVVLNWLPPENLLVQFLNIFVILNVILMLFNLIPIPPLDGSKVLFSFLSSPRYAKFVLFLETRGPYLLLFLLILDNIIGINIFGRLFRFTIEFVYNLIF</sequence>
<evidence type="ECO:0000256" key="3">
    <source>
        <dbReference type="ARBA" id="ARBA00007931"/>
    </source>
</evidence>
<keyword evidence="5 15" id="KW-0645">Protease</keyword>
<keyword evidence="12 13" id="KW-0472">Membrane</keyword>
<comment type="similarity">
    <text evidence="3">Belongs to the peptidase M50B family.</text>
</comment>
<evidence type="ECO:0000256" key="2">
    <source>
        <dbReference type="ARBA" id="ARBA00004651"/>
    </source>
</evidence>
<evidence type="ECO:0000256" key="10">
    <source>
        <dbReference type="ARBA" id="ARBA00022989"/>
    </source>
</evidence>
<dbReference type="AlphaFoldDB" id="A0A2H0V5R8"/>
<evidence type="ECO:0000313" key="15">
    <source>
        <dbReference type="EMBL" id="PIR93680.1"/>
    </source>
</evidence>
<feature type="transmembrane region" description="Helical" evidence="13">
    <location>
        <begin position="180"/>
        <end position="201"/>
    </location>
</feature>
<evidence type="ECO:0000256" key="9">
    <source>
        <dbReference type="ARBA" id="ARBA00022833"/>
    </source>
</evidence>
<dbReference type="PANTHER" id="PTHR35864:SF1">
    <property type="entry name" value="ZINC METALLOPROTEASE YWHC-RELATED"/>
    <property type="match status" value="1"/>
</dbReference>
<evidence type="ECO:0000256" key="6">
    <source>
        <dbReference type="ARBA" id="ARBA00022692"/>
    </source>
</evidence>
<feature type="transmembrane region" description="Helical" evidence="13">
    <location>
        <begin position="54"/>
        <end position="72"/>
    </location>
</feature>
<keyword evidence="6 13" id="KW-0812">Transmembrane</keyword>
<evidence type="ECO:0000256" key="1">
    <source>
        <dbReference type="ARBA" id="ARBA00001947"/>
    </source>
</evidence>
<evidence type="ECO:0000256" key="11">
    <source>
        <dbReference type="ARBA" id="ARBA00023049"/>
    </source>
</evidence>
<keyword evidence="4" id="KW-1003">Cell membrane</keyword>
<name>A0A2H0V5R8_9BACT</name>
<keyword evidence="10 13" id="KW-1133">Transmembrane helix</keyword>
<feature type="transmembrane region" description="Helical" evidence="13">
    <location>
        <begin position="12"/>
        <end position="33"/>
    </location>
</feature>
<dbReference type="GO" id="GO:0008237">
    <property type="term" value="F:metallopeptidase activity"/>
    <property type="evidence" value="ECO:0007669"/>
    <property type="project" value="UniProtKB-KW"/>
</dbReference>
<protein>
    <submittedName>
        <fullName evidence="15">Site-2 protease family protein</fullName>
    </submittedName>
</protein>
<dbReference type="Proteomes" id="UP000229901">
    <property type="component" value="Unassembled WGS sequence"/>
</dbReference>